<evidence type="ECO:0000313" key="5">
    <source>
        <dbReference type="EMBL" id="KAL2649731.1"/>
    </source>
</evidence>
<dbReference type="PANTHER" id="PTHR13620:SF104">
    <property type="entry name" value="EXONUCLEASE 3'-5' DOMAIN-CONTAINING PROTEIN 2"/>
    <property type="match status" value="1"/>
</dbReference>
<feature type="region of interest" description="Disordered" evidence="3">
    <location>
        <begin position="265"/>
        <end position="292"/>
    </location>
</feature>
<dbReference type="InterPro" id="IPR012337">
    <property type="entry name" value="RNaseH-like_sf"/>
</dbReference>
<dbReference type="InterPro" id="IPR036397">
    <property type="entry name" value="RNaseH_sf"/>
</dbReference>
<accession>A0ABD1ZGH7</accession>
<feature type="region of interest" description="Disordered" evidence="3">
    <location>
        <begin position="1"/>
        <end position="36"/>
    </location>
</feature>
<dbReference type="PANTHER" id="PTHR13620">
    <property type="entry name" value="3-5 EXONUCLEASE"/>
    <property type="match status" value="1"/>
</dbReference>
<keyword evidence="1" id="KW-0540">Nuclease</keyword>
<feature type="domain" description="3'-5' exonuclease" evidence="4">
    <location>
        <begin position="88"/>
        <end position="265"/>
    </location>
</feature>
<dbReference type="Gene3D" id="3.30.420.10">
    <property type="entry name" value="Ribonuclease H-like superfamily/Ribonuclease H"/>
    <property type="match status" value="1"/>
</dbReference>
<dbReference type="InterPro" id="IPR002562">
    <property type="entry name" value="3'-5'_exonuclease_dom"/>
</dbReference>
<dbReference type="AlphaFoldDB" id="A0ABD1ZGH7"/>
<proteinExistence type="predicted"/>
<dbReference type="SMART" id="SM00474">
    <property type="entry name" value="35EXOc"/>
    <property type="match status" value="1"/>
</dbReference>
<feature type="compositionally biased region" description="Polar residues" evidence="3">
    <location>
        <begin position="19"/>
        <end position="31"/>
    </location>
</feature>
<dbReference type="GO" id="GO:0008408">
    <property type="term" value="F:3'-5' exonuclease activity"/>
    <property type="evidence" value="ECO:0007669"/>
    <property type="project" value="UniProtKB-ARBA"/>
</dbReference>
<sequence length="292" mass="32222">MRKHRHDQSRTRLGKRQDTGWNVGTQQNSSWKPVGQVESSGWDDDIRFAPSASPSIPKLPYLHNPGAAYVDDGFFDQQIDILGTSVTVRVAYTAKGVEDWIDECPANEDIFGFDIEWRPNFVKGQDNDAALCQLACATRCLIVQLHHIDYIPDKLRAFLADPRKRLAGVGVKGDINKLGEAYDLRCQGEVDLGAYAAVVFKDAKLKQAGLATLCSLILGMPFKKSKKITTSNWAVQGLSYNQIVYAATDAWVAYTMLTALEAKEQEQSSTSSEGVAPELQNQGALQVVQQGR</sequence>
<keyword evidence="6" id="KW-1185">Reference proteome</keyword>
<dbReference type="Pfam" id="PF01612">
    <property type="entry name" value="DNA_pol_A_exo1"/>
    <property type="match status" value="1"/>
</dbReference>
<gene>
    <name evidence="5" type="ORF">R1flu_017859</name>
</gene>
<evidence type="ECO:0000256" key="1">
    <source>
        <dbReference type="ARBA" id="ARBA00022722"/>
    </source>
</evidence>
<evidence type="ECO:0000256" key="3">
    <source>
        <dbReference type="SAM" id="MobiDB-lite"/>
    </source>
</evidence>
<dbReference type="EMBL" id="JBHFFA010000001">
    <property type="protein sequence ID" value="KAL2649731.1"/>
    <property type="molecule type" value="Genomic_DNA"/>
</dbReference>
<evidence type="ECO:0000259" key="4">
    <source>
        <dbReference type="SMART" id="SM00474"/>
    </source>
</evidence>
<dbReference type="Proteomes" id="UP001605036">
    <property type="component" value="Unassembled WGS sequence"/>
</dbReference>
<keyword evidence="2" id="KW-0378">Hydrolase</keyword>
<dbReference type="SUPFAM" id="SSF53098">
    <property type="entry name" value="Ribonuclease H-like"/>
    <property type="match status" value="1"/>
</dbReference>
<feature type="compositionally biased region" description="Polar residues" evidence="3">
    <location>
        <begin position="267"/>
        <end position="292"/>
    </location>
</feature>
<dbReference type="InterPro" id="IPR051132">
    <property type="entry name" value="3-5_Exonuclease_domain"/>
</dbReference>
<dbReference type="CDD" id="cd06141">
    <property type="entry name" value="WRN_exo"/>
    <property type="match status" value="1"/>
</dbReference>
<comment type="caution">
    <text evidence="5">The sequence shown here is derived from an EMBL/GenBank/DDBJ whole genome shotgun (WGS) entry which is preliminary data.</text>
</comment>
<name>A0ABD1ZGH7_9MARC</name>
<organism evidence="5 6">
    <name type="scientific">Riccia fluitans</name>
    <dbReference type="NCBI Taxonomy" id="41844"/>
    <lineage>
        <taxon>Eukaryota</taxon>
        <taxon>Viridiplantae</taxon>
        <taxon>Streptophyta</taxon>
        <taxon>Embryophyta</taxon>
        <taxon>Marchantiophyta</taxon>
        <taxon>Marchantiopsida</taxon>
        <taxon>Marchantiidae</taxon>
        <taxon>Marchantiales</taxon>
        <taxon>Ricciaceae</taxon>
        <taxon>Riccia</taxon>
    </lineage>
</organism>
<evidence type="ECO:0000256" key="2">
    <source>
        <dbReference type="ARBA" id="ARBA00022801"/>
    </source>
</evidence>
<protein>
    <recommendedName>
        <fullName evidence="4">3'-5' exonuclease domain-containing protein</fullName>
    </recommendedName>
</protein>
<evidence type="ECO:0000313" key="6">
    <source>
        <dbReference type="Proteomes" id="UP001605036"/>
    </source>
</evidence>
<reference evidence="5 6" key="1">
    <citation type="submission" date="2024-09" db="EMBL/GenBank/DDBJ databases">
        <title>Chromosome-scale assembly of Riccia fluitans.</title>
        <authorList>
            <person name="Paukszto L."/>
            <person name="Sawicki J."/>
            <person name="Karawczyk K."/>
            <person name="Piernik-Szablinska J."/>
            <person name="Szczecinska M."/>
            <person name="Mazdziarz M."/>
        </authorList>
    </citation>
    <scope>NUCLEOTIDE SEQUENCE [LARGE SCALE GENOMIC DNA]</scope>
    <source>
        <strain evidence="5">Rf_01</strain>
        <tissue evidence="5">Aerial parts of the thallus</tissue>
    </source>
</reference>